<evidence type="ECO:0008006" key="4">
    <source>
        <dbReference type="Google" id="ProtNLM"/>
    </source>
</evidence>
<evidence type="ECO:0000313" key="3">
    <source>
        <dbReference type="Proteomes" id="UP001208938"/>
    </source>
</evidence>
<evidence type="ECO:0000256" key="1">
    <source>
        <dbReference type="SAM" id="SignalP"/>
    </source>
</evidence>
<gene>
    <name evidence="2" type="ORF">OKW52_03120</name>
</gene>
<name>A0ABT3GUS5_9RHOB</name>
<dbReference type="EMBL" id="JAPDFL010000001">
    <property type="protein sequence ID" value="MCW1931283.1"/>
    <property type="molecule type" value="Genomic_DNA"/>
</dbReference>
<keyword evidence="3" id="KW-1185">Reference proteome</keyword>
<proteinExistence type="predicted"/>
<keyword evidence="1" id="KW-0732">Signal</keyword>
<feature type="signal peptide" evidence="1">
    <location>
        <begin position="1"/>
        <end position="19"/>
    </location>
</feature>
<sequence length="203" mass="21947">MIRFISLFIAVFLSHAAMAQDFPALFRVTNVSAGDVLNIRAEASARSNIVGQFTRTQVGIEVIGLSEDRNWGLVRTNEAVGWTSMRYLTAERSDSWRDGQQSLTCSGTEPFWTLHLYLPTNGGAYQSLADGTNTTLTTDAPALPTTFAPPTLAVPFTGGRTGMAVIRNGVCSDGMSDYLYGLETQVYFRGQTSALSGCCTLAH</sequence>
<dbReference type="Gene3D" id="2.30.30.40">
    <property type="entry name" value="SH3 Domains"/>
    <property type="match status" value="1"/>
</dbReference>
<reference evidence="2 3" key="1">
    <citation type="submission" date="2022-10" db="EMBL/GenBank/DDBJ databases">
        <title>Pararhodobacter sp. nov., isolated from marine algae.</title>
        <authorList>
            <person name="Choi B.J."/>
            <person name="Kim J.M."/>
            <person name="Lee J.K."/>
            <person name="Choi D.G."/>
            <person name="Jeon C.O."/>
        </authorList>
    </citation>
    <scope>NUCLEOTIDE SEQUENCE [LARGE SCALE GENOMIC DNA]</scope>
    <source>
        <strain evidence="2 3">ZQ420</strain>
    </source>
</reference>
<evidence type="ECO:0000313" key="2">
    <source>
        <dbReference type="EMBL" id="MCW1931283.1"/>
    </source>
</evidence>
<protein>
    <recommendedName>
        <fullName evidence="4">SH3 domain-containing protein</fullName>
    </recommendedName>
</protein>
<organism evidence="2 3">
    <name type="scientific">Pararhodobacter zhoushanensis</name>
    <dbReference type="NCBI Taxonomy" id="2479545"/>
    <lineage>
        <taxon>Bacteria</taxon>
        <taxon>Pseudomonadati</taxon>
        <taxon>Pseudomonadota</taxon>
        <taxon>Alphaproteobacteria</taxon>
        <taxon>Rhodobacterales</taxon>
        <taxon>Paracoccaceae</taxon>
        <taxon>Pararhodobacter</taxon>
    </lineage>
</organism>
<dbReference type="RefSeq" id="WP_127106450.1">
    <property type="nucleotide sequence ID" value="NZ_JAPDFL010000001.1"/>
</dbReference>
<accession>A0ABT3GUS5</accession>
<dbReference type="Proteomes" id="UP001208938">
    <property type="component" value="Unassembled WGS sequence"/>
</dbReference>
<comment type="caution">
    <text evidence="2">The sequence shown here is derived from an EMBL/GenBank/DDBJ whole genome shotgun (WGS) entry which is preliminary data.</text>
</comment>
<feature type="chain" id="PRO_5047333299" description="SH3 domain-containing protein" evidence="1">
    <location>
        <begin position="20"/>
        <end position="203"/>
    </location>
</feature>